<dbReference type="PANTHER" id="PTHR45788:SF4">
    <property type="entry name" value="TRICARBOXYLATE TRANSPORT PROTEIN, MITOCHONDRIAL"/>
    <property type="match status" value="1"/>
</dbReference>
<organism evidence="12 13">
    <name type="scientific">Salpingoeca rosetta (strain ATCC 50818 / BSB-021)</name>
    <dbReference type="NCBI Taxonomy" id="946362"/>
    <lineage>
        <taxon>Eukaryota</taxon>
        <taxon>Choanoflagellata</taxon>
        <taxon>Craspedida</taxon>
        <taxon>Salpingoecidae</taxon>
        <taxon>Salpingoeca</taxon>
    </lineage>
</organism>
<sequence length="286" mass="30803">MEFSTTGRTPAPSKRNRKHNTRSKETQDGMDEFVGGLASGCVEVSVMQPTVYFKNASQQGLPVTLRPLLLYRGIGTNLINMSVLTGLQFPLTAMTKKLITGGERPLTAVEQVTSGFVGGLISGVVCSPLELSIITQQRRGGTVLAVLKQLRQAHGARIFYRGLSTACVREGIFTAGYLGLGPLAVDHLRQHYQFGRVQSEVGGAIFAGCIAAGLSHPVDTIKTCMQGDPGRTTFSTITATARRLYCEGGLGAFFRGAEWRIGRTIGSVFIFGKCREALMYYGILDA</sequence>
<keyword evidence="4 9" id="KW-0812">Transmembrane</keyword>
<dbReference type="PANTHER" id="PTHR45788">
    <property type="entry name" value="SUCCINATE/FUMARATE MITOCHONDRIAL TRANSPORTER-RELATED"/>
    <property type="match status" value="1"/>
</dbReference>
<keyword evidence="13" id="KW-1185">Reference proteome</keyword>
<dbReference type="STRING" id="946362.F2UMI1"/>
<keyword evidence="6" id="KW-1133">Transmembrane helix</keyword>
<name>F2UMI1_SALR5</name>
<feature type="repeat" description="Solcar" evidence="9">
    <location>
        <begin position="106"/>
        <end position="187"/>
    </location>
</feature>
<dbReference type="OrthoDB" id="44467at2759"/>
<dbReference type="Pfam" id="PF00153">
    <property type="entry name" value="Mito_carr"/>
    <property type="match status" value="2"/>
</dbReference>
<proteinExistence type="inferred from homology"/>
<evidence type="ECO:0000256" key="4">
    <source>
        <dbReference type="ARBA" id="ARBA00022692"/>
    </source>
</evidence>
<evidence type="ECO:0000313" key="13">
    <source>
        <dbReference type="Proteomes" id="UP000007799"/>
    </source>
</evidence>
<feature type="region of interest" description="Disordered" evidence="11">
    <location>
        <begin position="1"/>
        <end position="29"/>
    </location>
</feature>
<evidence type="ECO:0000256" key="6">
    <source>
        <dbReference type="ARBA" id="ARBA00022989"/>
    </source>
</evidence>
<dbReference type="AlphaFoldDB" id="F2UMI1"/>
<dbReference type="PROSITE" id="PS50920">
    <property type="entry name" value="SOLCAR"/>
    <property type="match status" value="2"/>
</dbReference>
<dbReference type="InterPro" id="IPR018108">
    <property type="entry name" value="MCP_transmembrane"/>
</dbReference>
<feature type="repeat" description="Solcar" evidence="9">
    <location>
        <begin position="195"/>
        <end position="281"/>
    </location>
</feature>
<evidence type="ECO:0000256" key="9">
    <source>
        <dbReference type="PROSITE-ProRule" id="PRU00282"/>
    </source>
</evidence>
<evidence type="ECO:0000256" key="8">
    <source>
        <dbReference type="ARBA" id="ARBA00023136"/>
    </source>
</evidence>
<evidence type="ECO:0000256" key="11">
    <source>
        <dbReference type="SAM" id="MobiDB-lite"/>
    </source>
</evidence>
<evidence type="ECO:0000256" key="2">
    <source>
        <dbReference type="ARBA" id="ARBA00006375"/>
    </source>
</evidence>
<evidence type="ECO:0000256" key="10">
    <source>
        <dbReference type="RuleBase" id="RU000488"/>
    </source>
</evidence>
<dbReference type="SUPFAM" id="SSF103506">
    <property type="entry name" value="Mitochondrial carrier"/>
    <property type="match status" value="1"/>
</dbReference>
<dbReference type="GeneID" id="16070204"/>
<protein>
    <submittedName>
        <fullName evidence="12">Uncharacterized protein</fullName>
    </submittedName>
</protein>
<dbReference type="InterPro" id="IPR023395">
    <property type="entry name" value="MCP_dom_sf"/>
</dbReference>
<dbReference type="eggNOG" id="KOG0756">
    <property type="taxonomic scope" value="Eukaryota"/>
</dbReference>
<comment type="subcellular location">
    <subcellularLocation>
        <location evidence="1">Mitochondrion membrane</location>
        <topology evidence="1">Multi-pass membrane protein</topology>
    </subcellularLocation>
</comment>
<reference evidence="12" key="1">
    <citation type="submission" date="2009-08" db="EMBL/GenBank/DDBJ databases">
        <title>Annotation of Salpingoeca rosetta.</title>
        <authorList>
            <consortium name="The Broad Institute Genome Sequencing Platform"/>
            <person name="Russ C."/>
            <person name="Cuomo C."/>
            <person name="Burger G."/>
            <person name="Gray M.W."/>
            <person name="Holland P.W.H."/>
            <person name="King N."/>
            <person name="Lang F.B.F."/>
            <person name="Roger A.J."/>
            <person name="Ruiz-Trillo I."/>
            <person name="Young S.K."/>
            <person name="Zeng Q."/>
            <person name="Gargeya S."/>
            <person name="Alvarado L."/>
            <person name="Berlin A."/>
            <person name="Chapman S.B."/>
            <person name="Chen Z."/>
            <person name="Freedman E."/>
            <person name="Gellesch M."/>
            <person name="Goldberg J."/>
            <person name="Griggs A."/>
            <person name="Gujja S."/>
            <person name="Heilman E."/>
            <person name="Heiman D."/>
            <person name="Howarth C."/>
            <person name="Mehta T."/>
            <person name="Neiman D."/>
            <person name="Pearson M."/>
            <person name="Roberts A."/>
            <person name="Saif S."/>
            <person name="Shea T."/>
            <person name="Shenoy N."/>
            <person name="Sisk P."/>
            <person name="Stolte C."/>
            <person name="Sykes S."/>
            <person name="White J."/>
            <person name="Yandava C."/>
            <person name="Haas B."/>
            <person name="Nusbaum C."/>
            <person name="Birren B."/>
        </authorList>
    </citation>
    <scope>NUCLEOTIDE SEQUENCE</scope>
    <source>
        <strain evidence="12">ATCC 50818</strain>
    </source>
</reference>
<dbReference type="Gene3D" id="1.50.40.10">
    <property type="entry name" value="Mitochondrial carrier domain"/>
    <property type="match status" value="1"/>
</dbReference>
<keyword evidence="8 9" id="KW-0472">Membrane</keyword>
<dbReference type="GO" id="GO:0071913">
    <property type="term" value="F:citrate secondary active transmembrane transporter activity"/>
    <property type="evidence" value="ECO:0007669"/>
    <property type="project" value="TreeGrafter"/>
</dbReference>
<dbReference type="GO" id="GO:0031966">
    <property type="term" value="C:mitochondrial membrane"/>
    <property type="evidence" value="ECO:0007669"/>
    <property type="project" value="UniProtKB-SubCell"/>
</dbReference>
<dbReference type="RefSeq" id="XP_004989653.1">
    <property type="nucleotide sequence ID" value="XM_004989596.1"/>
</dbReference>
<gene>
    <name evidence="12" type="ORF">PTSG_09396</name>
</gene>
<keyword evidence="5" id="KW-0677">Repeat</keyword>
<keyword evidence="3 10" id="KW-0813">Transport</keyword>
<evidence type="ECO:0000256" key="5">
    <source>
        <dbReference type="ARBA" id="ARBA00022737"/>
    </source>
</evidence>
<evidence type="ECO:0000256" key="7">
    <source>
        <dbReference type="ARBA" id="ARBA00023128"/>
    </source>
</evidence>
<dbReference type="KEGG" id="sre:PTSG_09396"/>
<comment type="similarity">
    <text evidence="2 10">Belongs to the mitochondrial carrier (TC 2.A.29) family.</text>
</comment>
<evidence type="ECO:0000256" key="3">
    <source>
        <dbReference type="ARBA" id="ARBA00022448"/>
    </source>
</evidence>
<evidence type="ECO:0000256" key="1">
    <source>
        <dbReference type="ARBA" id="ARBA00004225"/>
    </source>
</evidence>
<keyword evidence="7" id="KW-0496">Mitochondrion</keyword>
<accession>F2UMI1</accession>
<dbReference type="EMBL" id="GL832982">
    <property type="protein sequence ID" value="EGD78330.1"/>
    <property type="molecule type" value="Genomic_DNA"/>
</dbReference>
<dbReference type="InterPro" id="IPR049563">
    <property type="entry name" value="TXTP-like"/>
</dbReference>
<dbReference type="GO" id="GO:0006843">
    <property type="term" value="P:mitochondrial citrate transmembrane transport"/>
    <property type="evidence" value="ECO:0007669"/>
    <property type="project" value="TreeGrafter"/>
</dbReference>
<evidence type="ECO:0000313" key="12">
    <source>
        <dbReference type="EMBL" id="EGD78330.1"/>
    </source>
</evidence>
<dbReference type="Proteomes" id="UP000007799">
    <property type="component" value="Unassembled WGS sequence"/>
</dbReference>
<dbReference type="OMA" id="RYGRMVC"/>
<dbReference type="InParanoid" id="F2UMI1"/>